<evidence type="ECO:0000313" key="3">
    <source>
        <dbReference type="Proteomes" id="UP000274822"/>
    </source>
</evidence>
<proteinExistence type="predicted"/>
<dbReference type="InterPro" id="IPR057934">
    <property type="entry name" value="KOW_Spt5_7"/>
</dbReference>
<dbReference type="Proteomes" id="UP000274822">
    <property type="component" value="Unassembled WGS sequence"/>
</dbReference>
<comment type="caution">
    <text evidence="2">The sequence shown here is derived from an EMBL/GenBank/DDBJ whole genome shotgun (WGS) entry which is preliminary data.</text>
</comment>
<name>A0A433QSN2_9FUNG</name>
<dbReference type="Pfam" id="PF23287">
    <property type="entry name" value="KOW7_SPT5"/>
    <property type="match status" value="1"/>
</dbReference>
<accession>A0A433QSN2</accession>
<gene>
    <name evidence="2" type="ORF">BC938DRAFT_474403</name>
</gene>
<evidence type="ECO:0000313" key="2">
    <source>
        <dbReference type="EMBL" id="RUS32757.1"/>
    </source>
</evidence>
<feature type="domain" description="Spt5 KOW" evidence="1">
    <location>
        <begin position="63"/>
        <end position="113"/>
    </location>
</feature>
<evidence type="ECO:0000259" key="1">
    <source>
        <dbReference type="Pfam" id="PF23287"/>
    </source>
</evidence>
<keyword evidence="3" id="KW-1185">Reference proteome</keyword>
<organism evidence="2 3">
    <name type="scientific">Jimgerdemannia flammicorona</name>
    <dbReference type="NCBI Taxonomy" id="994334"/>
    <lineage>
        <taxon>Eukaryota</taxon>
        <taxon>Fungi</taxon>
        <taxon>Fungi incertae sedis</taxon>
        <taxon>Mucoromycota</taxon>
        <taxon>Mucoromycotina</taxon>
        <taxon>Endogonomycetes</taxon>
        <taxon>Endogonales</taxon>
        <taxon>Endogonaceae</taxon>
        <taxon>Jimgerdemannia</taxon>
    </lineage>
</organism>
<dbReference type="EMBL" id="RBNJ01001800">
    <property type="protein sequence ID" value="RUS32757.1"/>
    <property type="molecule type" value="Genomic_DNA"/>
</dbReference>
<protein>
    <recommendedName>
        <fullName evidence="1">Spt5 KOW domain-containing protein</fullName>
    </recommendedName>
</protein>
<dbReference type="AlphaFoldDB" id="A0A433QSN2"/>
<sequence>MRNFEVRVIRHRRTGNPYKGGVHDRHTGQVLRVDSSRRTCCVQLLGGRLSVLESISWDHLEPVQPRKHENVKAMTGEFRGQLGELCWTNGNDGLVRFKETSEYKFVDMVHLAKYLGNLV</sequence>
<reference evidence="2 3" key="1">
    <citation type="journal article" date="2018" name="New Phytol.">
        <title>Phylogenomics of Endogonaceae and evolution of mycorrhizas within Mucoromycota.</title>
        <authorList>
            <person name="Chang Y."/>
            <person name="Desiro A."/>
            <person name="Na H."/>
            <person name="Sandor L."/>
            <person name="Lipzen A."/>
            <person name="Clum A."/>
            <person name="Barry K."/>
            <person name="Grigoriev I.V."/>
            <person name="Martin F.M."/>
            <person name="Stajich J.E."/>
            <person name="Smith M.E."/>
            <person name="Bonito G."/>
            <person name="Spatafora J.W."/>
        </authorList>
    </citation>
    <scope>NUCLEOTIDE SEQUENCE [LARGE SCALE GENOMIC DNA]</scope>
    <source>
        <strain evidence="2 3">AD002</strain>
    </source>
</reference>